<evidence type="ECO:0000256" key="1">
    <source>
        <dbReference type="SAM" id="MobiDB-lite"/>
    </source>
</evidence>
<organism evidence="3 4">
    <name type="scientific">Saliniramus fredricksonii</name>
    <dbReference type="NCBI Taxonomy" id="1653334"/>
    <lineage>
        <taxon>Bacteria</taxon>
        <taxon>Pseudomonadati</taxon>
        <taxon>Pseudomonadota</taxon>
        <taxon>Alphaproteobacteria</taxon>
        <taxon>Hyphomicrobiales</taxon>
        <taxon>Salinarimonadaceae</taxon>
        <taxon>Saliniramus</taxon>
    </lineage>
</organism>
<feature type="compositionally biased region" description="Basic residues" evidence="1">
    <location>
        <begin position="265"/>
        <end position="277"/>
    </location>
</feature>
<dbReference type="InterPro" id="IPR012337">
    <property type="entry name" value="RNaseH-like_sf"/>
</dbReference>
<dbReference type="InterPro" id="IPR001584">
    <property type="entry name" value="Integrase_cat-core"/>
</dbReference>
<proteinExistence type="predicted"/>
<dbReference type="AlphaFoldDB" id="A0A0P8A9G5"/>
<dbReference type="SUPFAM" id="SSF53098">
    <property type="entry name" value="Ribonuclease H-like"/>
    <property type="match status" value="1"/>
</dbReference>
<dbReference type="Proteomes" id="UP000050497">
    <property type="component" value="Unassembled WGS sequence"/>
</dbReference>
<dbReference type="PATRIC" id="fig|1653334.4.peg.2261"/>
<name>A0A0P8A9G5_9HYPH</name>
<dbReference type="InterPro" id="IPR036397">
    <property type="entry name" value="RNaseH_sf"/>
</dbReference>
<feature type="region of interest" description="Disordered" evidence="1">
    <location>
        <begin position="262"/>
        <end position="281"/>
    </location>
</feature>
<sequence>MRKSVPIRTHSDWNNPEPGFTEADLVAHSGPSASGNFVQTLMLTDIATGWTECAPLLFRERHLLGSVLSELQKLLPFPLRGFDTDNDTVFMNETIKAWCLREKVTFTRCRPYRKNDQAHVEQKNGAIVRRMVGYQRYAGIAAATELGCFYRNMRLFVNFFQPSFKLLEKRREAAQVTKRYHPPLTPYQRVLAHPEIPGTVKEELTRTFEGLDPVALLAEIRSSQKRLTELVDMHPTSDQSDPMKDVERFLSGLRNAWKEGEVRPTARRRPLAPRGRRRPDPLAAVTNELRAFFEENPAQTGRELLERIQSAFPGRYPDALLRTVQRRIKGWRAEMAWALVFGSSETMSADGAAADALRNGEAPRVSGHPILTESID</sequence>
<dbReference type="EMBL" id="LJSX01000006">
    <property type="protein sequence ID" value="KPQ11731.1"/>
    <property type="molecule type" value="Genomic_DNA"/>
</dbReference>
<dbReference type="GO" id="GO:0015074">
    <property type="term" value="P:DNA integration"/>
    <property type="evidence" value="ECO:0007669"/>
    <property type="project" value="InterPro"/>
</dbReference>
<comment type="caution">
    <text evidence="3">The sequence shown here is derived from an EMBL/GenBank/DDBJ whole genome shotgun (WGS) entry which is preliminary data.</text>
</comment>
<protein>
    <submittedName>
        <fullName evidence="3">Integrase core domain</fullName>
    </submittedName>
</protein>
<evidence type="ECO:0000259" key="2">
    <source>
        <dbReference type="PROSITE" id="PS50994"/>
    </source>
</evidence>
<dbReference type="GO" id="GO:0003676">
    <property type="term" value="F:nucleic acid binding"/>
    <property type="evidence" value="ECO:0007669"/>
    <property type="project" value="InterPro"/>
</dbReference>
<reference evidence="3 4" key="1">
    <citation type="submission" date="2015-09" db="EMBL/GenBank/DDBJ databases">
        <title>Identification and resolution of microdiversity through metagenomic sequencing of parallel consortia.</title>
        <authorList>
            <person name="Nelson W.C."/>
            <person name="Romine M.F."/>
            <person name="Lindemann S.R."/>
        </authorList>
    </citation>
    <scope>NUCLEOTIDE SEQUENCE [LARGE SCALE GENOMIC DNA]</scope>
    <source>
        <strain evidence="3">HL-109</strain>
    </source>
</reference>
<evidence type="ECO:0000313" key="4">
    <source>
        <dbReference type="Proteomes" id="UP000050497"/>
    </source>
</evidence>
<dbReference type="Gene3D" id="3.30.420.10">
    <property type="entry name" value="Ribonuclease H-like superfamily/Ribonuclease H"/>
    <property type="match status" value="1"/>
</dbReference>
<gene>
    <name evidence="3" type="ORF">HLUCCO17_05955</name>
</gene>
<dbReference type="PROSITE" id="PS50994">
    <property type="entry name" value="INTEGRASE"/>
    <property type="match status" value="1"/>
</dbReference>
<accession>A0A0P8A9G5</accession>
<evidence type="ECO:0000313" key="3">
    <source>
        <dbReference type="EMBL" id="KPQ11731.1"/>
    </source>
</evidence>
<feature type="domain" description="Integrase catalytic" evidence="2">
    <location>
        <begin position="12"/>
        <end position="194"/>
    </location>
</feature>